<dbReference type="Gene3D" id="3.50.50.60">
    <property type="entry name" value="FAD/NAD(P)-binding domain"/>
    <property type="match status" value="1"/>
</dbReference>
<keyword evidence="8" id="KW-1185">Reference proteome</keyword>
<dbReference type="Pfam" id="PF05199">
    <property type="entry name" value="GMC_oxred_C"/>
    <property type="match status" value="1"/>
</dbReference>
<keyword evidence="4 5" id="KW-0274">FAD</keyword>
<dbReference type="InterPro" id="IPR012132">
    <property type="entry name" value="GMC_OxRdtase"/>
</dbReference>
<comment type="caution">
    <text evidence="7">The sequence shown here is derived from an EMBL/GenBank/DDBJ whole genome shotgun (WGS) entry which is preliminary data.</text>
</comment>
<dbReference type="PIRSF" id="PIRSF000137">
    <property type="entry name" value="Alcohol_oxidase"/>
    <property type="match status" value="1"/>
</dbReference>
<evidence type="ECO:0000256" key="2">
    <source>
        <dbReference type="ARBA" id="ARBA00010790"/>
    </source>
</evidence>
<evidence type="ECO:0000256" key="5">
    <source>
        <dbReference type="RuleBase" id="RU003968"/>
    </source>
</evidence>
<dbReference type="PANTHER" id="PTHR11552:SF147">
    <property type="entry name" value="CHOLINE DEHYDROGENASE, MITOCHONDRIAL"/>
    <property type="match status" value="1"/>
</dbReference>
<dbReference type="Proteomes" id="UP001201629">
    <property type="component" value="Unassembled WGS sequence"/>
</dbReference>
<evidence type="ECO:0000313" key="8">
    <source>
        <dbReference type="Proteomes" id="UP001201629"/>
    </source>
</evidence>
<dbReference type="Gene3D" id="3.30.410.40">
    <property type="match status" value="1"/>
</dbReference>
<dbReference type="EMBL" id="JAKKFD010000037">
    <property type="protein sequence ID" value="MCG5445420.1"/>
    <property type="molecule type" value="Genomic_DNA"/>
</dbReference>
<comment type="similarity">
    <text evidence="2 5">Belongs to the GMC oxidoreductase family.</text>
</comment>
<organism evidence="7 8">
    <name type="scientific">Micromonospora trifolii</name>
    <dbReference type="NCBI Taxonomy" id="2911208"/>
    <lineage>
        <taxon>Bacteria</taxon>
        <taxon>Bacillati</taxon>
        <taxon>Actinomycetota</taxon>
        <taxon>Actinomycetes</taxon>
        <taxon>Micromonosporales</taxon>
        <taxon>Micromonosporaceae</taxon>
        <taxon>Micromonospora</taxon>
    </lineage>
</organism>
<dbReference type="InterPro" id="IPR036188">
    <property type="entry name" value="FAD/NAD-bd_sf"/>
</dbReference>
<keyword evidence="3 5" id="KW-0285">Flavoprotein</keyword>
<evidence type="ECO:0000256" key="4">
    <source>
        <dbReference type="ARBA" id="ARBA00022827"/>
    </source>
</evidence>
<dbReference type="InterPro" id="IPR000172">
    <property type="entry name" value="GMC_OxRdtase_N"/>
</dbReference>
<feature type="domain" description="Glucose-methanol-choline oxidoreductase N-terminal" evidence="6">
    <location>
        <begin position="81"/>
        <end position="104"/>
    </location>
</feature>
<dbReference type="SUPFAM" id="SSF51905">
    <property type="entry name" value="FAD/NAD(P)-binding domain"/>
    <property type="match status" value="1"/>
</dbReference>
<proteinExistence type="inferred from homology"/>
<reference evidence="7 8" key="1">
    <citation type="submission" date="2022-01" db="EMBL/GenBank/DDBJ databases">
        <authorList>
            <person name="Riesco R."/>
            <person name="Trujillo M.E."/>
        </authorList>
    </citation>
    <scope>NUCLEOTIDE SEQUENCE [LARGE SCALE GENOMIC DNA]</scope>
    <source>
        <strain evidence="7 8">NIE79</strain>
    </source>
</reference>
<dbReference type="PROSITE" id="PS00623">
    <property type="entry name" value="GMC_OXRED_1"/>
    <property type="match status" value="1"/>
</dbReference>
<dbReference type="Pfam" id="PF00732">
    <property type="entry name" value="GMC_oxred_N"/>
    <property type="match status" value="1"/>
</dbReference>
<protein>
    <submittedName>
        <fullName evidence="7">GMC family oxidoreductase N-terminal domain-containing protein</fullName>
    </submittedName>
</protein>
<sequence length="510" mass="53328">MTAAGWDDIVLGAGTAGSVLAARLSTDPSRRVLLLEAGVDRLGPEWDGQPLGRSVLSGYNWDYAGYSGAEPRGRQVPYGPGRLVGGSGAVNGAIALRGVPADFAEWAAAGNPEWAWDRVLPFYRRLESDADFGADPVHGADGPIPVVRPAPDQLDPMATAFLAACRAAGMPEVADVNAGGQPGAGPLPSNARDGRRVSAADGYLTPVLNRPNLTVWSRTTAISLVLDGDRVTGVRVVRDGHPVTVAADRVTLCAGGINTPLILQRSGIGDGKRLAEAGIPTVVELPGVGANLAEHPAVLIWAIPAAGVCVEGRPWHQAMARLATTGGEPDVALVLASNVADESVSAVRDGERVPMTVAISVMLLAPAGRGHVSVTGAGPEARPQIVLDMARHPDDLAALATGTRLAWSLMTGEHMSPLLDDVLLWTEKRVFDDVRLRRSVAAFATPLWHPAGTARMGPDHDDTAVVDQYCRVRGVSGLRVADASVMPAITRAPTNLTCVMLAERVASWMT</sequence>
<dbReference type="PANTHER" id="PTHR11552">
    <property type="entry name" value="GLUCOSE-METHANOL-CHOLINE GMC OXIDOREDUCTASE"/>
    <property type="match status" value="1"/>
</dbReference>
<evidence type="ECO:0000256" key="1">
    <source>
        <dbReference type="ARBA" id="ARBA00001974"/>
    </source>
</evidence>
<gene>
    <name evidence="7" type="ORF">NIE79_003870</name>
</gene>
<dbReference type="RefSeq" id="WP_238680402.1">
    <property type="nucleotide sequence ID" value="NZ_JAKKFD010000037.1"/>
</dbReference>
<accession>A0ABS9N6X4</accession>
<evidence type="ECO:0000256" key="3">
    <source>
        <dbReference type="ARBA" id="ARBA00022630"/>
    </source>
</evidence>
<evidence type="ECO:0000259" key="6">
    <source>
        <dbReference type="PROSITE" id="PS00623"/>
    </source>
</evidence>
<comment type="cofactor">
    <cofactor evidence="1">
        <name>FAD</name>
        <dbReference type="ChEBI" id="CHEBI:57692"/>
    </cofactor>
</comment>
<dbReference type="SUPFAM" id="SSF54373">
    <property type="entry name" value="FAD-linked reductases, C-terminal domain"/>
    <property type="match status" value="1"/>
</dbReference>
<name>A0ABS9N6X4_9ACTN</name>
<evidence type="ECO:0000313" key="7">
    <source>
        <dbReference type="EMBL" id="MCG5445420.1"/>
    </source>
</evidence>
<dbReference type="InterPro" id="IPR007867">
    <property type="entry name" value="GMC_OxRtase_C"/>
</dbReference>